<dbReference type="Proteomes" id="UP001552299">
    <property type="component" value="Unassembled WGS sequence"/>
</dbReference>
<accession>A0ABD0VK35</accession>
<gene>
    <name evidence="1" type="ORF">M5K25_003670</name>
</gene>
<protein>
    <submittedName>
        <fullName evidence="1">Uncharacterized protein</fullName>
    </submittedName>
</protein>
<evidence type="ECO:0000313" key="2">
    <source>
        <dbReference type="Proteomes" id="UP001552299"/>
    </source>
</evidence>
<reference evidence="1 2" key="1">
    <citation type="journal article" date="2024" name="Plant Biotechnol. J.">
        <title>Dendrobium thyrsiflorum genome and its molecular insights into genes involved in important horticultural traits.</title>
        <authorList>
            <person name="Chen B."/>
            <person name="Wang J.Y."/>
            <person name="Zheng P.J."/>
            <person name="Li K.L."/>
            <person name="Liang Y.M."/>
            <person name="Chen X.F."/>
            <person name="Zhang C."/>
            <person name="Zhao X."/>
            <person name="He X."/>
            <person name="Zhang G.Q."/>
            <person name="Liu Z.J."/>
            <person name="Xu Q."/>
        </authorList>
    </citation>
    <scope>NUCLEOTIDE SEQUENCE [LARGE SCALE GENOMIC DNA]</scope>
    <source>
        <strain evidence="1">GZMU011</strain>
    </source>
</reference>
<dbReference type="AlphaFoldDB" id="A0ABD0VK35"/>
<proteinExistence type="predicted"/>
<comment type="caution">
    <text evidence="1">The sequence shown here is derived from an EMBL/GenBank/DDBJ whole genome shotgun (WGS) entry which is preliminary data.</text>
</comment>
<sequence length="83" mass="9609">MPIEKEHKEEGKVEINTADPMDCERYVPVDPHYISGRSIEEMLGELKESIKNLDDKEALDLEVDQDDMLDDEVADVMMVDTRR</sequence>
<organism evidence="1 2">
    <name type="scientific">Dendrobium thyrsiflorum</name>
    <name type="common">Pinecone-like raceme dendrobium</name>
    <name type="synonym">Orchid</name>
    <dbReference type="NCBI Taxonomy" id="117978"/>
    <lineage>
        <taxon>Eukaryota</taxon>
        <taxon>Viridiplantae</taxon>
        <taxon>Streptophyta</taxon>
        <taxon>Embryophyta</taxon>
        <taxon>Tracheophyta</taxon>
        <taxon>Spermatophyta</taxon>
        <taxon>Magnoliopsida</taxon>
        <taxon>Liliopsida</taxon>
        <taxon>Asparagales</taxon>
        <taxon>Orchidaceae</taxon>
        <taxon>Epidendroideae</taxon>
        <taxon>Malaxideae</taxon>
        <taxon>Dendrobiinae</taxon>
        <taxon>Dendrobium</taxon>
    </lineage>
</organism>
<keyword evidence="2" id="KW-1185">Reference proteome</keyword>
<evidence type="ECO:0000313" key="1">
    <source>
        <dbReference type="EMBL" id="KAL0925349.1"/>
    </source>
</evidence>
<dbReference type="EMBL" id="JANQDX010000004">
    <property type="protein sequence ID" value="KAL0925349.1"/>
    <property type="molecule type" value="Genomic_DNA"/>
</dbReference>
<name>A0ABD0VK35_DENTH</name>